<organism evidence="2">
    <name type="scientific">Rhizophora mucronata</name>
    <name type="common">Asiatic mangrove</name>
    <dbReference type="NCBI Taxonomy" id="61149"/>
    <lineage>
        <taxon>Eukaryota</taxon>
        <taxon>Viridiplantae</taxon>
        <taxon>Streptophyta</taxon>
        <taxon>Embryophyta</taxon>
        <taxon>Tracheophyta</taxon>
        <taxon>Spermatophyta</taxon>
        <taxon>Magnoliopsida</taxon>
        <taxon>eudicotyledons</taxon>
        <taxon>Gunneridae</taxon>
        <taxon>Pentapetalae</taxon>
        <taxon>rosids</taxon>
        <taxon>fabids</taxon>
        <taxon>Malpighiales</taxon>
        <taxon>Rhizophoraceae</taxon>
        <taxon>Rhizophora</taxon>
    </lineage>
</organism>
<proteinExistence type="predicted"/>
<name>A0A2P2IPV7_RHIMU</name>
<keyword evidence="1" id="KW-1133">Transmembrane helix</keyword>
<evidence type="ECO:0000313" key="2">
    <source>
        <dbReference type="EMBL" id="MBW83261.1"/>
    </source>
</evidence>
<dbReference type="EMBL" id="GGEC01002778">
    <property type="protein sequence ID" value="MBW83261.1"/>
    <property type="molecule type" value="Transcribed_RNA"/>
</dbReference>
<feature type="transmembrane region" description="Helical" evidence="1">
    <location>
        <begin position="62"/>
        <end position="91"/>
    </location>
</feature>
<keyword evidence="1" id="KW-0472">Membrane</keyword>
<evidence type="ECO:0000256" key="1">
    <source>
        <dbReference type="SAM" id="Phobius"/>
    </source>
</evidence>
<reference evidence="2" key="1">
    <citation type="submission" date="2018-02" db="EMBL/GenBank/DDBJ databases">
        <title>Rhizophora mucronata_Transcriptome.</title>
        <authorList>
            <person name="Meera S.P."/>
            <person name="Sreeshan A."/>
            <person name="Augustine A."/>
        </authorList>
    </citation>
    <scope>NUCLEOTIDE SEQUENCE</scope>
    <source>
        <tissue evidence="2">Leaf</tissue>
    </source>
</reference>
<accession>A0A2P2IPV7</accession>
<feature type="transmembrane region" description="Helical" evidence="1">
    <location>
        <begin position="6"/>
        <end position="27"/>
    </location>
</feature>
<dbReference type="AlphaFoldDB" id="A0A2P2IPV7"/>
<sequence>MIVNEGVHGEVISISTLCIHLFILLIYQTSDVFQHVIVHPHSTSLQIHSIDTRINTLIQLHVFWFTILLSIIGLLTQATSVITSNLLYILLAAP</sequence>
<keyword evidence="1" id="KW-0812">Transmembrane</keyword>
<protein>
    <submittedName>
        <fullName evidence="2">Uncharacterized protein</fullName>
    </submittedName>
</protein>